<accession>A0A9X0B9B7</accession>
<organism evidence="2 3">
    <name type="scientific">Penicillium cosmopolitanum</name>
    <dbReference type="NCBI Taxonomy" id="1131564"/>
    <lineage>
        <taxon>Eukaryota</taxon>
        <taxon>Fungi</taxon>
        <taxon>Dikarya</taxon>
        <taxon>Ascomycota</taxon>
        <taxon>Pezizomycotina</taxon>
        <taxon>Eurotiomycetes</taxon>
        <taxon>Eurotiomycetidae</taxon>
        <taxon>Eurotiales</taxon>
        <taxon>Aspergillaceae</taxon>
        <taxon>Penicillium</taxon>
    </lineage>
</organism>
<evidence type="ECO:0000256" key="1">
    <source>
        <dbReference type="SAM" id="MobiDB-lite"/>
    </source>
</evidence>
<dbReference type="AlphaFoldDB" id="A0A9X0B9B7"/>
<keyword evidence="3" id="KW-1185">Reference proteome</keyword>
<evidence type="ECO:0000313" key="2">
    <source>
        <dbReference type="EMBL" id="KAJ5396585.1"/>
    </source>
</evidence>
<protein>
    <submittedName>
        <fullName evidence="2">Uncharacterized protein</fullName>
    </submittedName>
</protein>
<comment type="caution">
    <text evidence="2">The sequence shown here is derived from an EMBL/GenBank/DDBJ whole genome shotgun (WGS) entry which is preliminary data.</text>
</comment>
<feature type="region of interest" description="Disordered" evidence="1">
    <location>
        <begin position="119"/>
        <end position="156"/>
    </location>
</feature>
<dbReference type="RefSeq" id="XP_056488637.1">
    <property type="nucleotide sequence ID" value="XM_056629335.1"/>
</dbReference>
<dbReference type="OrthoDB" id="4358419at2759"/>
<reference evidence="2" key="1">
    <citation type="submission" date="2022-12" db="EMBL/GenBank/DDBJ databases">
        <authorList>
            <person name="Petersen C."/>
        </authorList>
    </citation>
    <scope>NUCLEOTIDE SEQUENCE</scope>
    <source>
        <strain evidence="2">IBT 29677</strain>
    </source>
</reference>
<dbReference type="Proteomes" id="UP001147747">
    <property type="component" value="Unassembled WGS sequence"/>
</dbReference>
<dbReference type="EMBL" id="JAPZBU010000006">
    <property type="protein sequence ID" value="KAJ5396585.1"/>
    <property type="molecule type" value="Genomic_DNA"/>
</dbReference>
<feature type="compositionally biased region" description="Basic and acidic residues" evidence="1">
    <location>
        <begin position="139"/>
        <end position="148"/>
    </location>
</feature>
<reference evidence="2" key="2">
    <citation type="journal article" date="2023" name="IMA Fungus">
        <title>Comparative genomic study of the Penicillium genus elucidates a diverse pangenome and 15 lateral gene transfer events.</title>
        <authorList>
            <person name="Petersen C."/>
            <person name="Sorensen T."/>
            <person name="Nielsen M.R."/>
            <person name="Sondergaard T.E."/>
            <person name="Sorensen J.L."/>
            <person name="Fitzpatrick D.A."/>
            <person name="Frisvad J.C."/>
            <person name="Nielsen K.L."/>
        </authorList>
    </citation>
    <scope>NUCLEOTIDE SEQUENCE</scope>
    <source>
        <strain evidence="2">IBT 29677</strain>
    </source>
</reference>
<proteinExistence type="predicted"/>
<gene>
    <name evidence="2" type="ORF">N7509_004698</name>
</gene>
<sequence length="332" mass="37957">MAQDPPKPNPATALWKYELERQKRALTEHMVKAKHQIAETEDLVTRLSRCLKDLAVIVASVATSLNDQTPQGQQRLRLLQTQLHDIVDPIYQDGKAIVTQNETLLAAISTIRGIHNTPKVVDTTITPPGLSRPKGLAKSRHDPNRERPASSPLTQALLTISRSDPNQTNEAEPSLEDKQAIAQILNRRSFSKSTKTFIRQKGRPIGEYFDAAHEFRRRWSISLYGSGPTDSYNDDTLIEAFIAGLDSDLYRRRFTHWLRNQHWNWNFLFHFAQILVMEEEYMAKQEYALEHKFDDGSVLFPDGERSYRFSYLPPIADEDLTASEDDGVEGWI</sequence>
<name>A0A9X0B9B7_9EURO</name>
<evidence type="ECO:0000313" key="3">
    <source>
        <dbReference type="Proteomes" id="UP001147747"/>
    </source>
</evidence>
<dbReference type="GeneID" id="81368315"/>